<sequence>MNIYCFLHHHVRFSTLNHEIGDEDEECRKTVEMKDEEKKQNVVYGKQQEQQDTRLLKSLQRKLLYAIFI</sequence>
<evidence type="ECO:0000313" key="1">
    <source>
        <dbReference type="EMBL" id="KAG2281643.1"/>
    </source>
</evidence>
<dbReference type="Proteomes" id="UP000886595">
    <property type="component" value="Unassembled WGS sequence"/>
</dbReference>
<evidence type="ECO:0000313" key="2">
    <source>
        <dbReference type="Proteomes" id="UP000886595"/>
    </source>
</evidence>
<organism evidence="1 2">
    <name type="scientific">Brassica carinata</name>
    <name type="common">Ethiopian mustard</name>
    <name type="synonym">Abyssinian cabbage</name>
    <dbReference type="NCBI Taxonomy" id="52824"/>
    <lineage>
        <taxon>Eukaryota</taxon>
        <taxon>Viridiplantae</taxon>
        <taxon>Streptophyta</taxon>
        <taxon>Embryophyta</taxon>
        <taxon>Tracheophyta</taxon>
        <taxon>Spermatophyta</taxon>
        <taxon>Magnoliopsida</taxon>
        <taxon>eudicotyledons</taxon>
        <taxon>Gunneridae</taxon>
        <taxon>Pentapetalae</taxon>
        <taxon>rosids</taxon>
        <taxon>malvids</taxon>
        <taxon>Brassicales</taxon>
        <taxon>Brassicaceae</taxon>
        <taxon>Brassiceae</taxon>
        <taxon>Brassica</taxon>
    </lineage>
</organism>
<keyword evidence="2" id="KW-1185">Reference proteome</keyword>
<dbReference type="EMBL" id="JAAMPC010000011">
    <property type="protein sequence ID" value="KAG2281643.1"/>
    <property type="molecule type" value="Genomic_DNA"/>
</dbReference>
<reference evidence="1 2" key="1">
    <citation type="submission" date="2020-02" db="EMBL/GenBank/DDBJ databases">
        <authorList>
            <person name="Ma Q."/>
            <person name="Huang Y."/>
            <person name="Song X."/>
            <person name="Pei D."/>
        </authorList>
    </citation>
    <scope>NUCLEOTIDE SEQUENCE [LARGE SCALE GENOMIC DNA]</scope>
    <source>
        <strain evidence="1">Sxm20200214</strain>
        <tissue evidence="1">Leaf</tissue>
    </source>
</reference>
<accession>A0A8X7R7Z9</accession>
<proteinExistence type="predicted"/>
<gene>
    <name evidence="1" type="ORF">Bca52824_052863</name>
</gene>
<dbReference type="AlphaFoldDB" id="A0A8X7R7Z9"/>
<name>A0A8X7R7Z9_BRACI</name>
<comment type="caution">
    <text evidence="1">The sequence shown here is derived from an EMBL/GenBank/DDBJ whole genome shotgun (WGS) entry which is preliminary data.</text>
</comment>
<protein>
    <submittedName>
        <fullName evidence="1">Uncharacterized protein</fullName>
    </submittedName>
</protein>